<organism evidence="1 2">
    <name type="scientific">Candidatus Fischerbacteria bacterium RBG_13_37_8</name>
    <dbReference type="NCBI Taxonomy" id="1817863"/>
    <lineage>
        <taxon>Bacteria</taxon>
        <taxon>Candidatus Fischeribacteriota</taxon>
    </lineage>
</organism>
<dbReference type="EMBL" id="MFGW01000130">
    <property type="protein sequence ID" value="OGF64831.1"/>
    <property type="molecule type" value="Genomic_DNA"/>
</dbReference>
<dbReference type="STRING" id="1817863.A2Y62_17380"/>
<sequence length="219" mass="24734">MFAIVRNDGERRAVYFAMAVSYADEGNYIKAIDEMKKQYTLAKKINDYAGMAGDLIQMGNIYIEAGEPDEAMKKFAEAQKVMQGSNLSKEIKDNANRMFLYNSATVALDKKDFATAKAKLKQFHDQAVSLNNTFQIRQAHELAGRIALDEKNYAVAINEFGLSNQQNPYNLYRIALAYKGKGDTNMAKEFCKRAVNFNAFNNINQAFIRLKAAKMLFSL</sequence>
<dbReference type="Proteomes" id="UP000178943">
    <property type="component" value="Unassembled WGS sequence"/>
</dbReference>
<dbReference type="Gene3D" id="1.25.40.10">
    <property type="entry name" value="Tetratricopeptide repeat domain"/>
    <property type="match status" value="1"/>
</dbReference>
<evidence type="ECO:0000313" key="1">
    <source>
        <dbReference type="EMBL" id="OGF64831.1"/>
    </source>
</evidence>
<comment type="caution">
    <text evidence="1">The sequence shown here is derived from an EMBL/GenBank/DDBJ whole genome shotgun (WGS) entry which is preliminary data.</text>
</comment>
<name>A0A1F5VP88_9BACT</name>
<dbReference type="Pfam" id="PF13181">
    <property type="entry name" value="TPR_8"/>
    <property type="match status" value="1"/>
</dbReference>
<reference evidence="1 2" key="1">
    <citation type="journal article" date="2016" name="Nat. Commun.">
        <title>Thousands of microbial genomes shed light on interconnected biogeochemical processes in an aquifer system.</title>
        <authorList>
            <person name="Anantharaman K."/>
            <person name="Brown C.T."/>
            <person name="Hug L.A."/>
            <person name="Sharon I."/>
            <person name="Castelle C.J."/>
            <person name="Probst A.J."/>
            <person name="Thomas B.C."/>
            <person name="Singh A."/>
            <person name="Wilkins M.J."/>
            <person name="Karaoz U."/>
            <person name="Brodie E.L."/>
            <person name="Williams K.H."/>
            <person name="Hubbard S.S."/>
            <person name="Banfield J.F."/>
        </authorList>
    </citation>
    <scope>NUCLEOTIDE SEQUENCE [LARGE SCALE GENOMIC DNA]</scope>
</reference>
<accession>A0A1F5VP88</accession>
<dbReference type="InterPro" id="IPR019734">
    <property type="entry name" value="TPR_rpt"/>
</dbReference>
<dbReference type="SUPFAM" id="SSF48452">
    <property type="entry name" value="TPR-like"/>
    <property type="match status" value="1"/>
</dbReference>
<dbReference type="InterPro" id="IPR011990">
    <property type="entry name" value="TPR-like_helical_dom_sf"/>
</dbReference>
<evidence type="ECO:0000313" key="2">
    <source>
        <dbReference type="Proteomes" id="UP000178943"/>
    </source>
</evidence>
<gene>
    <name evidence="1" type="ORF">A2Y62_17380</name>
</gene>
<dbReference type="SMART" id="SM00028">
    <property type="entry name" value="TPR"/>
    <property type="match status" value="3"/>
</dbReference>
<protein>
    <submittedName>
        <fullName evidence="1">Uncharacterized protein</fullName>
    </submittedName>
</protein>
<dbReference type="AlphaFoldDB" id="A0A1F5VP88"/>
<proteinExistence type="predicted"/>